<keyword evidence="1" id="KW-0812">Transmembrane</keyword>
<proteinExistence type="predicted"/>
<dbReference type="AlphaFoldDB" id="A0A0C3FJW0"/>
<evidence type="ECO:0000256" key="1">
    <source>
        <dbReference type="SAM" id="Phobius"/>
    </source>
</evidence>
<gene>
    <name evidence="2" type="ORF">PILCRDRAFT_822955</name>
</gene>
<sequence length="79" mass="8631">MLSTLEAQSLWQPTRFRSLVLALATTAILPLINHIGVLGTNAIAAGLAWIGFGMLWAVIRYGGRMRAWVDIGYSTVEDN</sequence>
<protein>
    <submittedName>
        <fullName evidence="2">Uncharacterized protein</fullName>
    </submittedName>
</protein>
<reference evidence="2 3" key="1">
    <citation type="submission" date="2014-04" db="EMBL/GenBank/DDBJ databases">
        <authorList>
            <consortium name="DOE Joint Genome Institute"/>
            <person name="Kuo A."/>
            <person name="Tarkka M."/>
            <person name="Buscot F."/>
            <person name="Kohler A."/>
            <person name="Nagy L.G."/>
            <person name="Floudas D."/>
            <person name="Copeland A."/>
            <person name="Barry K.W."/>
            <person name="Cichocki N."/>
            <person name="Veneault-Fourrey C."/>
            <person name="LaButti K."/>
            <person name="Lindquist E.A."/>
            <person name="Lipzen A."/>
            <person name="Lundell T."/>
            <person name="Morin E."/>
            <person name="Murat C."/>
            <person name="Sun H."/>
            <person name="Tunlid A."/>
            <person name="Henrissat B."/>
            <person name="Grigoriev I.V."/>
            <person name="Hibbett D.S."/>
            <person name="Martin F."/>
            <person name="Nordberg H.P."/>
            <person name="Cantor M.N."/>
            <person name="Hua S.X."/>
        </authorList>
    </citation>
    <scope>NUCLEOTIDE SEQUENCE [LARGE SCALE GENOMIC DNA]</scope>
    <source>
        <strain evidence="2 3">F 1598</strain>
    </source>
</reference>
<feature type="transmembrane region" description="Helical" evidence="1">
    <location>
        <begin position="42"/>
        <end position="59"/>
    </location>
</feature>
<name>A0A0C3FJW0_PILCF</name>
<organism evidence="2 3">
    <name type="scientific">Piloderma croceum (strain F 1598)</name>
    <dbReference type="NCBI Taxonomy" id="765440"/>
    <lineage>
        <taxon>Eukaryota</taxon>
        <taxon>Fungi</taxon>
        <taxon>Dikarya</taxon>
        <taxon>Basidiomycota</taxon>
        <taxon>Agaricomycotina</taxon>
        <taxon>Agaricomycetes</taxon>
        <taxon>Agaricomycetidae</taxon>
        <taxon>Atheliales</taxon>
        <taxon>Atheliaceae</taxon>
        <taxon>Piloderma</taxon>
    </lineage>
</organism>
<keyword evidence="3" id="KW-1185">Reference proteome</keyword>
<evidence type="ECO:0000313" key="3">
    <source>
        <dbReference type="Proteomes" id="UP000054166"/>
    </source>
</evidence>
<dbReference type="Proteomes" id="UP000054166">
    <property type="component" value="Unassembled WGS sequence"/>
</dbReference>
<dbReference type="OrthoDB" id="2681331at2759"/>
<keyword evidence="1" id="KW-0472">Membrane</keyword>
<dbReference type="EMBL" id="KN833007">
    <property type="protein sequence ID" value="KIM79781.1"/>
    <property type="molecule type" value="Genomic_DNA"/>
</dbReference>
<evidence type="ECO:0000313" key="2">
    <source>
        <dbReference type="EMBL" id="KIM79781.1"/>
    </source>
</evidence>
<keyword evidence="1" id="KW-1133">Transmembrane helix</keyword>
<reference evidence="3" key="2">
    <citation type="submission" date="2015-01" db="EMBL/GenBank/DDBJ databases">
        <title>Evolutionary Origins and Diversification of the Mycorrhizal Mutualists.</title>
        <authorList>
            <consortium name="DOE Joint Genome Institute"/>
            <consortium name="Mycorrhizal Genomics Consortium"/>
            <person name="Kohler A."/>
            <person name="Kuo A."/>
            <person name="Nagy L.G."/>
            <person name="Floudas D."/>
            <person name="Copeland A."/>
            <person name="Barry K.W."/>
            <person name="Cichocki N."/>
            <person name="Veneault-Fourrey C."/>
            <person name="LaButti K."/>
            <person name="Lindquist E.A."/>
            <person name="Lipzen A."/>
            <person name="Lundell T."/>
            <person name="Morin E."/>
            <person name="Murat C."/>
            <person name="Riley R."/>
            <person name="Ohm R."/>
            <person name="Sun H."/>
            <person name="Tunlid A."/>
            <person name="Henrissat B."/>
            <person name="Grigoriev I.V."/>
            <person name="Hibbett D.S."/>
            <person name="Martin F."/>
        </authorList>
    </citation>
    <scope>NUCLEOTIDE SEQUENCE [LARGE SCALE GENOMIC DNA]</scope>
    <source>
        <strain evidence="3">F 1598</strain>
    </source>
</reference>
<feature type="transmembrane region" description="Helical" evidence="1">
    <location>
        <begin position="18"/>
        <end position="36"/>
    </location>
</feature>
<dbReference type="HOGENOM" id="CLU_2544066_0_0_1"/>
<dbReference type="InParanoid" id="A0A0C3FJW0"/>
<accession>A0A0C3FJW0</accession>
<dbReference type="STRING" id="765440.A0A0C3FJW0"/>